<dbReference type="InterPro" id="IPR011527">
    <property type="entry name" value="ABC1_TM_dom"/>
</dbReference>
<comment type="caution">
    <text evidence="7">The sequence shown here is derived from an EMBL/GenBank/DDBJ whole genome shotgun (WGS) entry which is preliminary data.</text>
</comment>
<dbReference type="Gene3D" id="1.20.1560.10">
    <property type="entry name" value="ABC transporter type 1, transmembrane domain"/>
    <property type="match status" value="1"/>
</dbReference>
<comment type="subcellular location">
    <subcellularLocation>
        <location evidence="1">Cell membrane</location>
        <topology evidence="1">Multi-pass membrane protein</topology>
    </subcellularLocation>
</comment>
<evidence type="ECO:0000256" key="5">
    <source>
        <dbReference type="SAM" id="Phobius"/>
    </source>
</evidence>
<dbReference type="AlphaFoldDB" id="A0A4U0YPZ2"/>
<sequence length="120" mass="13608">MDRKDRDQGYRELRRAQRPSLGLLLTVFLFSIFVNLLMLTGPLYMLQVYDRVLTSRSQETLLALSLLTGFLFLAMGLLDQARGRILARIGARLQDSLDRRVFEAALRRLALAPDDPAALS</sequence>
<feature type="transmembrane region" description="Helical" evidence="5">
    <location>
        <begin position="21"/>
        <end position="40"/>
    </location>
</feature>
<dbReference type="PROSITE" id="PS50929">
    <property type="entry name" value="ABC_TM1F"/>
    <property type="match status" value="1"/>
</dbReference>
<dbReference type="GO" id="GO:0005886">
    <property type="term" value="C:plasma membrane"/>
    <property type="evidence" value="ECO:0007669"/>
    <property type="project" value="UniProtKB-SubCell"/>
</dbReference>
<protein>
    <submittedName>
        <fullName evidence="7">Type I secretion system permease/ATPase</fullName>
    </submittedName>
</protein>
<keyword evidence="3 5" id="KW-1133">Transmembrane helix</keyword>
<dbReference type="RefSeq" id="WP_248633556.1">
    <property type="nucleotide sequence ID" value="NZ_SWAU01000337.1"/>
</dbReference>
<dbReference type="GO" id="GO:0140359">
    <property type="term" value="F:ABC-type transporter activity"/>
    <property type="evidence" value="ECO:0007669"/>
    <property type="project" value="InterPro"/>
</dbReference>
<dbReference type="Proteomes" id="UP000306340">
    <property type="component" value="Unassembled WGS sequence"/>
</dbReference>
<keyword evidence="4 5" id="KW-0472">Membrane</keyword>
<dbReference type="SUPFAM" id="SSF90123">
    <property type="entry name" value="ABC transporter transmembrane region"/>
    <property type="match status" value="1"/>
</dbReference>
<evidence type="ECO:0000313" key="7">
    <source>
        <dbReference type="EMBL" id="TKA94512.1"/>
    </source>
</evidence>
<gene>
    <name evidence="7" type="ORF">FAZ78_21915</name>
</gene>
<reference evidence="7 8" key="1">
    <citation type="submission" date="2019-04" db="EMBL/GenBank/DDBJ databases">
        <title>Crypto-aerobic microbial life in anoxic (sulfidic) marine sediments.</title>
        <authorList>
            <person name="Bhattacharya S."/>
            <person name="Roy C."/>
            <person name="Mondal N."/>
            <person name="Sarkar J."/>
            <person name="Mandal S."/>
            <person name="Rameez M.J."/>
            <person name="Ghosh W."/>
        </authorList>
    </citation>
    <scope>NUCLEOTIDE SEQUENCE [LARGE SCALE GENOMIC DNA]</scope>
    <source>
        <strain evidence="7 8">SBBC</strain>
    </source>
</reference>
<evidence type="ECO:0000256" key="3">
    <source>
        <dbReference type="ARBA" id="ARBA00022989"/>
    </source>
</evidence>
<organism evidence="7 8">
    <name type="scientific">Cereibacter changlensis</name>
    <dbReference type="NCBI Taxonomy" id="402884"/>
    <lineage>
        <taxon>Bacteria</taxon>
        <taxon>Pseudomonadati</taxon>
        <taxon>Pseudomonadota</taxon>
        <taxon>Alphaproteobacteria</taxon>
        <taxon>Rhodobacterales</taxon>
        <taxon>Paracoccaceae</taxon>
        <taxon>Cereibacter</taxon>
    </lineage>
</organism>
<dbReference type="EMBL" id="SWAU01000337">
    <property type="protein sequence ID" value="TKA94512.1"/>
    <property type="molecule type" value="Genomic_DNA"/>
</dbReference>
<evidence type="ECO:0000259" key="6">
    <source>
        <dbReference type="PROSITE" id="PS50929"/>
    </source>
</evidence>
<evidence type="ECO:0000313" key="8">
    <source>
        <dbReference type="Proteomes" id="UP000306340"/>
    </source>
</evidence>
<dbReference type="Pfam" id="PF00664">
    <property type="entry name" value="ABC_membrane"/>
    <property type="match status" value="1"/>
</dbReference>
<dbReference type="InterPro" id="IPR036640">
    <property type="entry name" value="ABC1_TM_sf"/>
</dbReference>
<dbReference type="GO" id="GO:0005524">
    <property type="term" value="F:ATP binding"/>
    <property type="evidence" value="ECO:0007669"/>
    <property type="project" value="InterPro"/>
</dbReference>
<evidence type="ECO:0000256" key="1">
    <source>
        <dbReference type="ARBA" id="ARBA00004651"/>
    </source>
</evidence>
<proteinExistence type="predicted"/>
<accession>A0A4U0YPZ2</accession>
<evidence type="ECO:0000256" key="2">
    <source>
        <dbReference type="ARBA" id="ARBA00022692"/>
    </source>
</evidence>
<name>A0A4U0YPZ2_9RHOB</name>
<keyword evidence="2 5" id="KW-0812">Transmembrane</keyword>
<evidence type="ECO:0000256" key="4">
    <source>
        <dbReference type="ARBA" id="ARBA00023136"/>
    </source>
</evidence>
<feature type="transmembrane region" description="Helical" evidence="5">
    <location>
        <begin position="60"/>
        <end position="78"/>
    </location>
</feature>
<feature type="domain" description="ABC transmembrane type-1" evidence="6">
    <location>
        <begin position="25"/>
        <end position="107"/>
    </location>
</feature>
<feature type="non-terminal residue" evidence="7">
    <location>
        <position position="120"/>
    </location>
</feature>